<evidence type="ECO:0000259" key="7">
    <source>
        <dbReference type="Pfam" id="PF13462"/>
    </source>
</evidence>
<dbReference type="PANTHER" id="PTHR13887:SF14">
    <property type="entry name" value="DISULFIDE BOND FORMATION PROTEIN D"/>
    <property type="match status" value="1"/>
</dbReference>
<dbReference type="SUPFAM" id="SSF52833">
    <property type="entry name" value="Thioredoxin-like"/>
    <property type="match status" value="1"/>
</dbReference>
<dbReference type="OrthoDB" id="117402at2"/>
<dbReference type="Proteomes" id="UP000199696">
    <property type="component" value="Unassembled WGS sequence"/>
</dbReference>
<sequence length="252" mass="27221">MYPTAVKRFSQAVRVAYAEHRRSRRLRVVLAAFVVFLGVVVAAQLTPGRSPATAPSTGEGANGTRNAGDFALVRRDPNDSMAVGDVDAPVVLVQWTDMRCPYCAVFNRETLPPLLREYVQTGKARIEVRDVAYFGEQSTDGAVAARAAGNQGKFFAYLSAVYADVPAGVHPDLPRERLIAYARKAGVPDIERFTADLTDAELHAAVRDSHATAEQLGVTSVPFFVVGDSALAGAQPIEVFRKFLDDAIAKAR</sequence>
<keyword evidence="5" id="KW-0676">Redox-active center</keyword>
<keyword evidence="8" id="KW-0413">Isomerase</keyword>
<evidence type="ECO:0000313" key="8">
    <source>
        <dbReference type="EMBL" id="SCL59172.1"/>
    </source>
</evidence>
<dbReference type="STRING" id="227316.GA0070604_3996"/>
<evidence type="ECO:0000256" key="2">
    <source>
        <dbReference type="ARBA" id="ARBA00022729"/>
    </source>
</evidence>
<keyword evidence="9" id="KW-1185">Reference proteome</keyword>
<gene>
    <name evidence="8" type="ORF">GA0070604_3996</name>
</gene>
<keyword evidence="4" id="KW-1015">Disulfide bond</keyword>
<dbReference type="GO" id="GO:0016491">
    <property type="term" value="F:oxidoreductase activity"/>
    <property type="evidence" value="ECO:0007669"/>
    <property type="project" value="UniProtKB-KW"/>
</dbReference>
<evidence type="ECO:0000256" key="6">
    <source>
        <dbReference type="SAM" id="MobiDB-lite"/>
    </source>
</evidence>
<name>A0A1C6UYS8_9ACTN</name>
<evidence type="ECO:0000256" key="1">
    <source>
        <dbReference type="ARBA" id="ARBA00005791"/>
    </source>
</evidence>
<dbReference type="AlphaFoldDB" id="A0A1C6UYS8"/>
<dbReference type="EMBL" id="FMHY01000002">
    <property type="protein sequence ID" value="SCL59172.1"/>
    <property type="molecule type" value="Genomic_DNA"/>
</dbReference>
<dbReference type="InterPro" id="IPR036249">
    <property type="entry name" value="Thioredoxin-like_sf"/>
</dbReference>
<protein>
    <submittedName>
        <fullName evidence="8">Protein-disulfide isomerase</fullName>
    </submittedName>
</protein>
<dbReference type="GO" id="GO:0016853">
    <property type="term" value="F:isomerase activity"/>
    <property type="evidence" value="ECO:0007669"/>
    <property type="project" value="UniProtKB-KW"/>
</dbReference>
<comment type="similarity">
    <text evidence="1">Belongs to the thioredoxin family. DsbA subfamily.</text>
</comment>
<dbReference type="PANTHER" id="PTHR13887">
    <property type="entry name" value="GLUTATHIONE S-TRANSFERASE KAPPA"/>
    <property type="match status" value="1"/>
</dbReference>
<feature type="domain" description="Thioredoxin-like fold" evidence="7">
    <location>
        <begin position="79"/>
        <end position="246"/>
    </location>
</feature>
<keyword evidence="2" id="KW-0732">Signal</keyword>
<dbReference type="Gene3D" id="3.40.30.10">
    <property type="entry name" value="Glutaredoxin"/>
    <property type="match status" value="1"/>
</dbReference>
<feature type="region of interest" description="Disordered" evidence="6">
    <location>
        <begin position="48"/>
        <end position="67"/>
    </location>
</feature>
<reference evidence="9" key="1">
    <citation type="submission" date="2016-06" db="EMBL/GenBank/DDBJ databases">
        <authorList>
            <person name="Varghese N."/>
            <person name="Submissions Spin"/>
        </authorList>
    </citation>
    <scope>NUCLEOTIDE SEQUENCE [LARGE SCALE GENOMIC DNA]</scope>
    <source>
        <strain evidence="9">DSM 44814</strain>
    </source>
</reference>
<dbReference type="Pfam" id="PF13462">
    <property type="entry name" value="Thioredoxin_4"/>
    <property type="match status" value="1"/>
</dbReference>
<proteinExistence type="inferred from homology"/>
<keyword evidence="3" id="KW-0560">Oxidoreductase</keyword>
<dbReference type="InterPro" id="IPR012336">
    <property type="entry name" value="Thioredoxin-like_fold"/>
</dbReference>
<evidence type="ECO:0000256" key="4">
    <source>
        <dbReference type="ARBA" id="ARBA00023157"/>
    </source>
</evidence>
<evidence type="ECO:0000313" key="9">
    <source>
        <dbReference type="Proteomes" id="UP000199696"/>
    </source>
</evidence>
<evidence type="ECO:0000256" key="3">
    <source>
        <dbReference type="ARBA" id="ARBA00023002"/>
    </source>
</evidence>
<evidence type="ECO:0000256" key="5">
    <source>
        <dbReference type="ARBA" id="ARBA00023284"/>
    </source>
</evidence>
<organism evidence="8 9">
    <name type="scientific">Micromonospora eburnea</name>
    <dbReference type="NCBI Taxonomy" id="227316"/>
    <lineage>
        <taxon>Bacteria</taxon>
        <taxon>Bacillati</taxon>
        <taxon>Actinomycetota</taxon>
        <taxon>Actinomycetes</taxon>
        <taxon>Micromonosporales</taxon>
        <taxon>Micromonosporaceae</taxon>
        <taxon>Micromonospora</taxon>
    </lineage>
</organism>
<accession>A0A1C6UYS8</accession>